<evidence type="ECO:0000256" key="1">
    <source>
        <dbReference type="ARBA" id="ARBA00006915"/>
    </source>
</evidence>
<dbReference type="KEGG" id="tio:INP52_09060"/>
<sequence length="442" mass="46641">MRMYDIIEQKRNGGVLTDDQIDFFVNGYVAGSIPDYQASALLMAIFYEGMNAGETARLTMDMARSGDMVDLSAIRGVKVDKHSTGGVGDKTTLVIAPLVASLGVPVAKMSGRGLGHTGGTLDKLESIPGLSVDVDMERFFRIVNEVGCAVIGQTGNLVPADKKLYALRDVTATVDSLPLIASSIMSKKIASGADAILLDVKCGSGAFMKTSEDAVALAQCMVDLGEEVGRTTVALITDMGRPLGRAIGNSLEVMEACDVLKGTASEDLTETCVELAANMLFLAGVGSLEKCRKTARTQISNGQGFQKLHEMVAAQGGDARVLDDYALFAQPACSREVRSVDGGWVFAMDTGRCGIASVALGAGRATKEDAIDPAAGIVLAAKTGARIAPGDLMATLYANSEERLDEAERILRGVYDIRDEQPEPVPHFFARVSREGVGRFGA</sequence>
<dbReference type="InterPro" id="IPR000312">
    <property type="entry name" value="Glycosyl_Trfase_fam3"/>
</dbReference>
<dbReference type="Pfam" id="PF02885">
    <property type="entry name" value="Glycos_trans_3N"/>
    <property type="match status" value="1"/>
</dbReference>
<dbReference type="EC" id="2.4.2.2" evidence="6"/>
<dbReference type="InterPro" id="IPR017872">
    <property type="entry name" value="Pyrmidine_PPase_CS"/>
</dbReference>
<evidence type="ECO:0000256" key="3">
    <source>
        <dbReference type="ARBA" id="ARBA00022676"/>
    </source>
</evidence>
<proteinExistence type="inferred from homology"/>
<dbReference type="InterPro" id="IPR036320">
    <property type="entry name" value="Glycosyl_Trfase_fam3_N_dom_sf"/>
</dbReference>
<dbReference type="GO" id="GO:0006213">
    <property type="term" value="P:pyrimidine nucleoside metabolic process"/>
    <property type="evidence" value="ECO:0007669"/>
    <property type="project" value="InterPro"/>
</dbReference>
<dbReference type="InterPro" id="IPR017459">
    <property type="entry name" value="Glycosyl_Trfase_fam3_N_dom"/>
</dbReference>
<dbReference type="Gene3D" id="3.40.1030.10">
    <property type="entry name" value="Nucleoside phosphorylase/phosphoribosyltransferase catalytic domain"/>
    <property type="match status" value="1"/>
</dbReference>
<dbReference type="Proteomes" id="UP000593735">
    <property type="component" value="Chromosome"/>
</dbReference>
<evidence type="ECO:0000256" key="2">
    <source>
        <dbReference type="ARBA" id="ARBA00011738"/>
    </source>
</evidence>
<dbReference type="InterPro" id="IPR018090">
    <property type="entry name" value="Pyrmidine_PPas_bac/euk"/>
</dbReference>
<keyword evidence="3 6" id="KW-0328">Glycosyltransferase</keyword>
<dbReference type="Pfam" id="PF00591">
    <property type="entry name" value="Glycos_transf_3"/>
    <property type="match status" value="1"/>
</dbReference>
<reference evidence="6 7" key="1">
    <citation type="submission" date="2020-10" db="EMBL/GenBank/DDBJ databases">
        <title>Olsenella immobilis sp.nov., isolated from the mud in a fermentation cellar used for the production of Chinese strong-flavoured liquor.</title>
        <authorList>
            <person name="Lu L."/>
        </authorList>
    </citation>
    <scope>NUCLEOTIDE SEQUENCE [LARGE SCALE GENOMIC DNA]</scope>
    <source>
        <strain evidence="6 7">LZLJ-2</strain>
    </source>
</reference>
<keyword evidence="7" id="KW-1185">Reference proteome</keyword>
<dbReference type="GO" id="GO:0006206">
    <property type="term" value="P:pyrimidine nucleobase metabolic process"/>
    <property type="evidence" value="ECO:0007669"/>
    <property type="project" value="InterPro"/>
</dbReference>
<dbReference type="PANTHER" id="PTHR10515">
    <property type="entry name" value="THYMIDINE PHOSPHORYLASE"/>
    <property type="match status" value="1"/>
</dbReference>
<dbReference type="PROSITE" id="PS00647">
    <property type="entry name" value="THYMID_PHOSPHORYLASE"/>
    <property type="match status" value="1"/>
</dbReference>
<dbReference type="SMART" id="SM00941">
    <property type="entry name" value="PYNP_C"/>
    <property type="match status" value="1"/>
</dbReference>
<dbReference type="AlphaFoldDB" id="A0A7S7RUF3"/>
<dbReference type="NCBIfam" id="NF004747">
    <property type="entry name" value="PRK06078.1"/>
    <property type="match status" value="1"/>
</dbReference>
<evidence type="ECO:0000313" key="7">
    <source>
        <dbReference type="Proteomes" id="UP000593735"/>
    </source>
</evidence>
<dbReference type="PANTHER" id="PTHR10515:SF0">
    <property type="entry name" value="THYMIDINE PHOSPHORYLASE"/>
    <property type="match status" value="1"/>
</dbReference>
<evidence type="ECO:0000259" key="5">
    <source>
        <dbReference type="SMART" id="SM00941"/>
    </source>
</evidence>
<name>A0A7S7RUF3_9ACTN</name>
<dbReference type="InterPro" id="IPR013102">
    <property type="entry name" value="PYNP_C"/>
</dbReference>
<organism evidence="6 7">
    <name type="scientific">Thermophilibacter immobilis</name>
    <dbReference type="NCBI Taxonomy" id="2779519"/>
    <lineage>
        <taxon>Bacteria</taxon>
        <taxon>Bacillati</taxon>
        <taxon>Actinomycetota</taxon>
        <taxon>Coriobacteriia</taxon>
        <taxon>Coriobacteriales</taxon>
        <taxon>Atopobiaceae</taxon>
        <taxon>Thermophilibacter</taxon>
    </lineage>
</organism>
<dbReference type="RefSeq" id="WP_194371071.1">
    <property type="nucleotide sequence ID" value="NZ_CP063767.1"/>
</dbReference>
<keyword evidence="4 6" id="KW-0808">Transferase</keyword>
<dbReference type="GO" id="GO:0004645">
    <property type="term" value="F:1,4-alpha-oligoglucan phosphorylase activity"/>
    <property type="evidence" value="ECO:0007669"/>
    <property type="project" value="InterPro"/>
</dbReference>
<evidence type="ECO:0000313" key="6">
    <source>
        <dbReference type="EMBL" id="QOY60528.1"/>
    </source>
</evidence>
<dbReference type="InterPro" id="IPR036566">
    <property type="entry name" value="PYNP-like_C_sf"/>
</dbReference>
<dbReference type="EMBL" id="CP063767">
    <property type="protein sequence ID" value="QOY60528.1"/>
    <property type="molecule type" value="Genomic_DNA"/>
</dbReference>
<dbReference type="NCBIfam" id="TIGR02644">
    <property type="entry name" value="Y_phosphoryl"/>
    <property type="match status" value="1"/>
</dbReference>
<accession>A0A7S7RUF3</accession>
<dbReference type="NCBIfam" id="NF004490">
    <property type="entry name" value="PRK05820.1"/>
    <property type="match status" value="1"/>
</dbReference>
<evidence type="ECO:0000256" key="4">
    <source>
        <dbReference type="ARBA" id="ARBA00022679"/>
    </source>
</evidence>
<feature type="domain" description="Pyrimidine nucleoside phosphorylase C-terminal" evidence="5">
    <location>
        <begin position="344"/>
        <end position="418"/>
    </location>
</feature>
<dbReference type="InterPro" id="IPR000053">
    <property type="entry name" value="Thymidine/pyrmidine_PPase"/>
</dbReference>
<dbReference type="SUPFAM" id="SSF52418">
    <property type="entry name" value="Nucleoside phosphorylase/phosphoribosyltransferase catalytic domain"/>
    <property type="match status" value="1"/>
</dbReference>
<dbReference type="FunFam" id="3.40.1030.10:FF:000003">
    <property type="entry name" value="Pyrimidine-nucleoside phosphorylase"/>
    <property type="match status" value="1"/>
</dbReference>
<dbReference type="PIRSF" id="PIRSF000478">
    <property type="entry name" value="TP_PyNP"/>
    <property type="match status" value="1"/>
</dbReference>
<dbReference type="SUPFAM" id="SSF47648">
    <property type="entry name" value="Nucleoside phosphorylase/phosphoribosyltransferase N-terminal domain"/>
    <property type="match status" value="1"/>
</dbReference>
<dbReference type="Gene3D" id="3.90.1170.30">
    <property type="entry name" value="Pyrimidine nucleoside phosphorylase-like, C-terminal domain"/>
    <property type="match status" value="1"/>
</dbReference>
<comment type="similarity">
    <text evidence="1">Belongs to the thymidine/pyrimidine-nucleoside phosphorylase family.</text>
</comment>
<gene>
    <name evidence="6" type="ORF">INP52_09060</name>
</gene>
<dbReference type="InterPro" id="IPR035902">
    <property type="entry name" value="Nuc_phospho_transferase"/>
</dbReference>
<dbReference type="Gene3D" id="1.20.970.10">
    <property type="entry name" value="Transferase, Pyrimidine Nucleoside Phosphorylase, Chain C"/>
    <property type="match status" value="1"/>
</dbReference>
<dbReference type="Pfam" id="PF07831">
    <property type="entry name" value="PYNP_C"/>
    <property type="match status" value="1"/>
</dbReference>
<dbReference type="GO" id="GO:0005829">
    <property type="term" value="C:cytosol"/>
    <property type="evidence" value="ECO:0007669"/>
    <property type="project" value="TreeGrafter"/>
</dbReference>
<dbReference type="SUPFAM" id="SSF54680">
    <property type="entry name" value="Pyrimidine nucleoside phosphorylase C-terminal domain"/>
    <property type="match status" value="1"/>
</dbReference>
<dbReference type="GO" id="GO:0009032">
    <property type="term" value="F:thymidine phosphorylase activity"/>
    <property type="evidence" value="ECO:0007669"/>
    <property type="project" value="TreeGrafter"/>
</dbReference>
<comment type="subunit">
    <text evidence="2">Homodimer.</text>
</comment>
<protein>
    <submittedName>
        <fullName evidence="6">Pyrimidine-nucleoside phosphorylase</fullName>
        <ecNumber evidence="6">2.4.2.2</ecNumber>
    </submittedName>
</protein>